<reference evidence="1" key="2">
    <citation type="journal article" date="2015" name="Data Brief">
        <title>Shoot transcriptome of the giant reed, Arundo donax.</title>
        <authorList>
            <person name="Barrero R.A."/>
            <person name="Guerrero F.D."/>
            <person name="Moolhuijzen P."/>
            <person name="Goolsby J.A."/>
            <person name="Tidwell J."/>
            <person name="Bellgard S.E."/>
            <person name="Bellgard M.I."/>
        </authorList>
    </citation>
    <scope>NUCLEOTIDE SEQUENCE</scope>
    <source>
        <tissue evidence="1">Shoot tissue taken approximately 20 cm above the soil surface</tissue>
    </source>
</reference>
<reference evidence="1" key="1">
    <citation type="submission" date="2014-09" db="EMBL/GenBank/DDBJ databases">
        <authorList>
            <person name="Magalhaes I.L.F."/>
            <person name="Oliveira U."/>
            <person name="Santos F.R."/>
            <person name="Vidigal T.H.D.A."/>
            <person name="Brescovit A.D."/>
            <person name="Santos A.J."/>
        </authorList>
    </citation>
    <scope>NUCLEOTIDE SEQUENCE</scope>
    <source>
        <tissue evidence="1">Shoot tissue taken approximately 20 cm above the soil surface</tissue>
    </source>
</reference>
<dbReference type="AlphaFoldDB" id="A0A0A9GG62"/>
<dbReference type="EMBL" id="GBRH01173821">
    <property type="protein sequence ID" value="JAE24075.1"/>
    <property type="molecule type" value="Transcribed_RNA"/>
</dbReference>
<evidence type="ECO:0000313" key="1">
    <source>
        <dbReference type="EMBL" id="JAE24075.1"/>
    </source>
</evidence>
<sequence>MVFLHQVKMHQVCSYSSESSQAMKVITSSSDFLVGKEKHFFASGTRYLYAQTCVGYLVNCEFGKNVALN</sequence>
<organism evidence="1">
    <name type="scientific">Arundo donax</name>
    <name type="common">Giant reed</name>
    <name type="synonym">Donax arundinaceus</name>
    <dbReference type="NCBI Taxonomy" id="35708"/>
    <lineage>
        <taxon>Eukaryota</taxon>
        <taxon>Viridiplantae</taxon>
        <taxon>Streptophyta</taxon>
        <taxon>Embryophyta</taxon>
        <taxon>Tracheophyta</taxon>
        <taxon>Spermatophyta</taxon>
        <taxon>Magnoliopsida</taxon>
        <taxon>Liliopsida</taxon>
        <taxon>Poales</taxon>
        <taxon>Poaceae</taxon>
        <taxon>PACMAD clade</taxon>
        <taxon>Arundinoideae</taxon>
        <taxon>Arundineae</taxon>
        <taxon>Arundo</taxon>
    </lineage>
</organism>
<name>A0A0A9GG62_ARUDO</name>
<protein>
    <submittedName>
        <fullName evidence="1">Uncharacterized protein</fullName>
    </submittedName>
</protein>
<proteinExistence type="predicted"/>
<accession>A0A0A9GG62</accession>